<feature type="domain" description="Na+/H+ antiporter MnhB subunit-related protein" evidence="8">
    <location>
        <begin position="114"/>
        <end position="208"/>
    </location>
</feature>
<dbReference type="EMBL" id="RKKB01000010">
    <property type="protein sequence ID" value="RPA27788.1"/>
    <property type="molecule type" value="Genomic_DNA"/>
</dbReference>
<keyword evidence="12" id="KW-1185">Reference proteome</keyword>
<dbReference type="InterPro" id="IPR007182">
    <property type="entry name" value="MnhB"/>
</dbReference>
<dbReference type="Proteomes" id="UP000273778">
    <property type="component" value="Chromosome"/>
</dbReference>
<feature type="transmembrane region" description="Helical" evidence="7">
    <location>
        <begin position="116"/>
        <end position="134"/>
    </location>
</feature>
<dbReference type="GO" id="GO:0005886">
    <property type="term" value="C:plasma membrane"/>
    <property type="evidence" value="ECO:0007669"/>
    <property type="project" value="UniProtKB-SubCell"/>
</dbReference>
<dbReference type="Pfam" id="PF04039">
    <property type="entry name" value="MnhB"/>
    <property type="match status" value="1"/>
</dbReference>
<feature type="transmembrane region" description="Helical" evidence="7">
    <location>
        <begin position="170"/>
        <end position="193"/>
    </location>
</feature>
<dbReference type="OrthoDB" id="4962908at2"/>
<dbReference type="PANTHER" id="PTHR33932">
    <property type="entry name" value="NA(+)/H(+) ANTIPORTER SUBUNIT B"/>
    <property type="match status" value="1"/>
</dbReference>
<evidence type="ECO:0000256" key="1">
    <source>
        <dbReference type="ARBA" id="ARBA00004651"/>
    </source>
</evidence>
<feature type="transmembrane region" description="Helical" evidence="7">
    <location>
        <begin position="199"/>
        <end position="224"/>
    </location>
</feature>
<protein>
    <submittedName>
        <fullName evidence="11">Uncharacterized protein</fullName>
    </submittedName>
</protein>
<dbReference type="InterPro" id="IPR046806">
    <property type="entry name" value="MrpA_C/MbhE"/>
</dbReference>
<evidence type="ECO:0000256" key="4">
    <source>
        <dbReference type="ARBA" id="ARBA00022692"/>
    </source>
</evidence>
<dbReference type="EMBL" id="CP034073">
    <property type="protein sequence ID" value="AZG33519.1"/>
    <property type="molecule type" value="Genomic_DNA"/>
</dbReference>
<keyword evidence="3" id="KW-1003">Cell membrane</keyword>
<keyword evidence="4 7" id="KW-0812">Transmembrane</keyword>
<evidence type="ECO:0000256" key="3">
    <source>
        <dbReference type="ARBA" id="ARBA00022475"/>
    </source>
</evidence>
<reference evidence="13" key="2">
    <citation type="submission" date="2018-11" db="EMBL/GenBank/DDBJ databases">
        <title>Shewanella sp. R106.</title>
        <authorList>
            <person name="Hwang Y.J."/>
            <person name="Hwang C.Y."/>
        </authorList>
    </citation>
    <scope>NUCLEOTIDE SEQUENCE [LARGE SCALE GENOMIC DNA]</scope>
    <source>
        <strain evidence="13">R106</strain>
    </source>
</reference>
<comment type="similarity">
    <text evidence="2">Belongs to the CPA3 antiporters (TC 2.A.63) subunit B family.</text>
</comment>
<evidence type="ECO:0000256" key="2">
    <source>
        <dbReference type="ARBA" id="ARBA00009425"/>
    </source>
</evidence>
<evidence type="ECO:0000256" key="6">
    <source>
        <dbReference type="ARBA" id="ARBA00023136"/>
    </source>
</evidence>
<dbReference type="KEGG" id="spsr:EGC80_00275"/>
<dbReference type="Proteomes" id="UP000278855">
    <property type="component" value="Unassembled WGS sequence"/>
</dbReference>
<evidence type="ECO:0000313" key="13">
    <source>
        <dbReference type="Proteomes" id="UP000278855"/>
    </source>
</evidence>
<evidence type="ECO:0000313" key="11">
    <source>
        <dbReference type="EMBL" id="RPA27788.1"/>
    </source>
</evidence>
<dbReference type="InterPro" id="IPR050622">
    <property type="entry name" value="CPA3_antiporter_subunitB"/>
</dbReference>
<accession>A0A3N4DU36</accession>
<proteinExistence type="inferred from homology"/>
<dbReference type="AlphaFoldDB" id="A0A3N4DU36"/>
<evidence type="ECO:0000313" key="12">
    <source>
        <dbReference type="Proteomes" id="UP000273778"/>
    </source>
</evidence>
<evidence type="ECO:0000259" key="9">
    <source>
        <dbReference type="Pfam" id="PF20501"/>
    </source>
</evidence>
<feature type="transmembrane region" description="Helical" evidence="7">
    <location>
        <begin position="77"/>
        <end position="95"/>
    </location>
</feature>
<sequence length="248" mass="26488">MFNKIDIEYAGAAVDQNASNLIASLLVAGLLFVLILIVLNYDAHYAGLEPLVTQSIDLSGVTNPVTAVLLNFRAYDTLLEIAVLLVVVIAVLPINDRHASFFKRTVETKNNLVLSALQRWIAPAMVLFAGYLLWAGASQPGGAFQAGALLTGASVLLFQSNTYHVNYTSIMARILLTIGLAVFVIIGTGLIWFEGGLLAYPLAFSGMLILLIEACATVSIALALASLYSSLIDTAYSTVSNITHRPAK</sequence>
<reference evidence="11" key="3">
    <citation type="submission" date="2018-11" db="EMBL/GenBank/DDBJ databases">
        <authorList>
            <person name="Hwang Y.J."/>
            <person name="Hwang C.Y."/>
        </authorList>
    </citation>
    <scope>NUCLEOTIDE SEQUENCE</scope>
    <source>
        <strain evidence="11">R106</strain>
    </source>
</reference>
<keyword evidence="6 7" id="KW-0472">Membrane</keyword>
<evidence type="ECO:0000256" key="5">
    <source>
        <dbReference type="ARBA" id="ARBA00022989"/>
    </source>
</evidence>
<feature type="domain" description="MrpA C-terminal/MbhE" evidence="9">
    <location>
        <begin position="31"/>
        <end position="95"/>
    </location>
</feature>
<feature type="transmembrane region" description="Helical" evidence="7">
    <location>
        <begin position="140"/>
        <end position="158"/>
    </location>
</feature>
<name>A0A3N4DU36_9GAMM</name>
<dbReference type="PANTHER" id="PTHR33932:SF4">
    <property type="entry name" value="NA(+)_H(+) ANTIPORTER SUBUNIT B"/>
    <property type="match status" value="1"/>
</dbReference>
<reference evidence="10 12" key="1">
    <citation type="submission" date="2018-11" db="EMBL/GenBank/DDBJ databases">
        <title>Shewanella sp. M2.</title>
        <authorList>
            <person name="Hwang Y.J."/>
            <person name="Hwang C.Y."/>
        </authorList>
    </citation>
    <scope>NUCLEOTIDE SEQUENCE [LARGE SCALE GENOMIC DNA]</scope>
    <source>
        <strain evidence="10 12">M2</strain>
    </source>
</reference>
<evidence type="ECO:0000259" key="8">
    <source>
        <dbReference type="Pfam" id="PF04039"/>
    </source>
</evidence>
<dbReference type="Pfam" id="PF20501">
    <property type="entry name" value="MbhE"/>
    <property type="match status" value="1"/>
</dbReference>
<dbReference type="RefSeq" id="WP_124013557.1">
    <property type="nucleotide sequence ID" value="NZ_CP034073.1"/>
</dbReference>
<gene>
    <name evidence="11" type="ORF">EGC77_16275</name>
    <name evidence="10" type="ORF">EGC80_00275</name>
</gene>
<comment type="subcellular location">
    <subcellularLocation>
        <location evidence="1">Cell membrane</location>
        <topology evidence="1">Multi-pass membrane protein</topology>
    </subcellularLocation>
</comment>
<feature type="transmembrane region" description="Helical" evidence="7">
    <location>
        <begin position="21"/>
        <end position="41"/>
    </location>
</feature>
<organism evidence="11 13">
    <name type="scientific">Shewanella psychromarinicola</name>
    <dbReference type="NCBI Taxonomy" id="2487742"/>
    <lineage>
        <taxon>Bacteria</taxon>
        <taxon>Pseudomonadati</taxon>
        <taxon>Pseudomonadota</taxon>
        <taxon>Gammaproteobacteria</taxon>
        <taxon>Alteromonadales</taxon>
        <taxon>Shewanellaceae</taxon>
        <taxon>Shewanella</taxon>
    </lineage>
</organism>
<evidence type="ECO:0000313" key="10">
    <source>
        <dbReference type="EMBL" id="AZG33519.1"/>
    </source>
</evidence>
<keyword evidence="5 7" id="KW-1133">Transmembrane helix</keyword>
<evidence type="ECO:0000256" key="7">
    <source>
        <dbReference type="SAM" id="Phobius"/>
    </source>
</evidence>